<comment type="caution">
    <text evidence="2">The sequence shown here is derived from an EMBL/GenBank/DDBJ whole genome shotgun (WGS) entry which is preliminary data.</text>
</comment>
<reference evidence="2 3" key="1">
    <citation type="submission" date="2018-07" db="EMBL/GenBank/DDBJ databases">
        <title>Genomic Encyclopedia of Type Strains, Phase IV (KMG-IV): sequencing the most valuable type-strain genomes for metagenomic binning, comparative biology and taxonomic classification.</title>
        <authorList>
            <person name="Goeker M."/>
        </authorList>
    </citation>
    <scope>NUCLEOTIDE SEQUENCE [LARGE SCALE GENOMIC DNA]</scope>
    <source>
        <strain evidence="2 3">DSM 21352</strain>
    </source>
</reference>
<protein>
    <submittedName>
        <fullName evidence="2">Uncharacterized protein</fullName>
    </submittedName>
</protein>
<proteinExistence type="predicted"/>
<name>A0A370FQ93_9BURK</name>
<dbReference type="RefSeq" id="WP_017757757.1">
    <property type="nucleotide sequence ID" value="NZ_CALFYD010000198.1"/>
</dbReference>
<keyword evidence="1" id="KW-1133">Transmembrane helix</keyword>
<keyword evidence="3" id="KW-1185">Reference proteome</keyword>
<sequence length="91" mass="10185">MFDVFFWPERAAYRFGAKRGLIILGWAVLPAVLSLSLLFAGLLNGNGLILAVVGSVALCIVLLIVGGRTLWVDVRRGEHRSLAFRYRRGWR</sequence>
<dbReference type="EMBL" id="QQAV01000001">
    <property type="protein sequence ID" value="RDI28529.1"/>
    <property type="molecule type" value="Genomic_DNA"/>
</dbReference>
<organism evidence="2 3">
    <name type="scientific">Pseudacidovorax intermedius</name>
    <dbReference type="NCBI Taxonomy" id="433924"/>
    <lineage>
        <taxon>Bacteria</taxon>
        <taxon>Pseudomonadati</taxon>
        <taxon>Pseudomonadota</taxon>
        <taxon>Betaproteobacteria</taxon>
        <taxon>Burkholderiales</taxon>
        <taxon>Comamonadaceae</taxon>
        <taxon>Pseudacidovorax</taxon>
    </lineage>
</organism>
<feature type="transmembrane region" description="Helical" evidence="1">
    <location>
        <begin position="21"/>
        <end position="42"/>
    </location>
</feature>
<keyword evidence="1" id="KW-0812">Transmembrane</keyword>
<feature type="transmembrane region" description="Helical" evidence="1">
    <location>
        <begin position="48"/>
        <end position="71"/>
    </location>
</feature>
<dbReference type="Proteomes" id="UP000255265">
    <property type="component" value="Unassembled WGS sequence"/>
</dbReference>
<evidence type="ECO:0000256" key="1">
    <source>
        <dbReference type="SAM" id="Phobius"/>
    </source>
</evidence>
<gene>
    <name evidence="2" type="ORF">DFR41_101284</name>
</gene>
<keyword evidence="1" id="KW-0472">Membrane</keyword>
<evidence type="ECO:0000313" key="3">
    <source>
        <dbReference type="Proteomes" id="UP000255265"/>
    </source>
</evidence>
<evidence type="ECO:0000313" key="2">
    <source>
        <dbReference type="EMBL" id="RDI28529.1"/>
    </source>
</evidence>
<accession>A0A370FQ93</accession>
<dbReference type="AlphaFoldDB" id="A0A370FQ93"/>